<reference evidence="14 15" key="1">
    <citation type="submission" date="2017-09" db="EMBL/GenBank/DDBJ databases">
        <title>Complete genome sequence of Verrucomicrobial strain HZ-65, isolated from freshwater.</title>
        <authorList>
            <person name="Choi A."/>
        </authorList>
    </citation>
    <scope>NUCLEOTIDE SEQUENCE [LARGE SCALE GENOMIC DNA]</scope>
    <source>
        <strain evidence="14 15">HZ-65</strain>
    </source>
</reference>
<evidence type="ECO:0000256" key="11">
    <source>
        <dbReference type="SAM" id="MobiDB-lite"/>
    </source>
</evidence>
<organism evidence="14 15">
    <name type="scientific">Nibricoccus aquaticus</name>
    <dbReference type="NCBI Taxonomy" id="2576891"/>
    <lineage>
        <taxon>Bacteria</taxon>
        <taxon>Pseudomonadati</taxon>
        <taxon>Verrucomicrobiota</taxon>
        <taxon>Opitutia</taxon>
        <taxon>Opitutales</taxon>
        <taxon>Opitutaceae</taxon>
        <taxon>Nibricoccus</taxon>
    </lineage>
</organism>
<comment type="subunit">
    <text evidence="10">Monomer. Associates with 30S ribosomal subunit, binds 16S rRNA.</text>
</comment>
<name>A0A290QDT8_9BACT</name>
<comment type="function">
    <text evidence="10">One of several proteins that assist in the late maturation steps of the functional core of the 30S ribosomal subunit. Helps release RbfA from mature subunits. May play a role in the assembly of ribosomal proteins into the subunit. Circularly permuted GTPase that catalyzes slow GTP hydrolysis, GTPase activity is stimulated by the 30S ribosomal subunit.</text>
</comment>
<proteinExistence type="inferred from homology"/>
<dbReference type="KEGG" id="vbh:CMV30_16305"/>
<dbReference type="GO" id="GO:0005737">
    <property type="term" value="C:cytoplasm"/>
    <property type="evidence" value="ECO:0007669"/>
    <property type="project" value="UniProtKB-SubCell"/>
</dbReference>
<evidence type="ECO:0000256" key="4">
    <source>
        <dbReference type="ARBA" id="ARBA00022730"/>
    </source>
</evidence>
<dbReference type="HAMAP" id="MF_01820">
    <property type="entry name" value="GTPase_RsgA"/>
    <property type="match status" value="1"/>
</dbReference>
<keyword evidence="8 10" id="KW-0694">RNA-binding</keyword>
<keyword evidence="4 10" id="KW-0699">rRNA-binding</keyword>
<dbReference type="OrthoDB" id="9809485at2"/>
<comment type="cofactor">
    <cofactor evidence="10">
        <name>Zn(2+)</name>
        <dbReference type="ChEBI" id="CHEBI:29105"/>
    </cofactor>
    <text evidence="10">Binds 1 zinc ion per subunit.</text>
</comment>
<feature type="domain" description="CP-type G" evidence="13">
    <location>
        <begin position="102"/>
        <end position="261"/>
    </location>
</feature>
<keyword evidence="3 10" id="KW-0479">Metal-binding</keyword>
<dbReference type="InterPro" id="IPR004881">
    <property type="entry name" value="Ribosome_biogen_GTPase_RsgA"/>
</dbReference>
<dbReference type="EC" id="3.6.1.-" evidence="10"/>
<dbReference type="Proteomes" id="UP000217265">
    <property type="component" value="Chromosome"/>
</dbReference>
<evidence type="ECO:0000256" key="7">
    <source>
        <dbReference type="ARBA" id="ARBA00022833"/>
    </source>
</evidence>
<keyword evidence="6 10" id="KW-0378">Hydrolase</keyword>
<keyword evidence="9 10" id="KW-0342">GTP-binding</keyword>
<gene>
    <name evidence="10 14" type="primary">rsgA</name>
    <name evidence="14" type="ORF">CMV30_16305</name>
</gene>
<dbReference type="GO" id="GO:0019843">
    <property type="term" value="F:rRNA binding"/>
    <property type="evidence" value="ECO:0007669"/>
    <property type="project" value="UniProtKB-KW"/>
</dbReference>
<comment type="subcellular location">
    <subcellularLocation>
        <location evidence="10">Cytoplasm</location>
    </subcellularLocation>
</comment>
<evidence type="ECO:0000259" key="13">
    <source>
        <dbReference type="PROSITE" id="PS51721"/>
    </source>
</evidence>
<feature type="binding site" evidence="10">
    <location>
        <begin position="150"/>
        <end position="153"/>
    </location>
    <ligand>
        <name>GTP</name>
        <dbReference type="ChEBI" id="CHEBI:37565"/>
    </ligand>
</feature>
<feature type="binding site" evidence="10">
    <location>
        <position position="284"/>
    </location>
    <ligand>
        <name>Zn(2+)</name>
        <dbReference type="ChEBI" id="CHEBI:29105"/>
    </ligand>
</feature>
<feature type="compositionally biased region" description="Basic residues" evidence="11">
    <location>
        <begin position="351"/>
        <end position="360"/>
    </location>
</feature>
<evidence type="ECO:0000313" key="14">
    <source>
        <dbReference type="EMBL" id="ATC65380.1"/>
    </source>
</evidence>
<dbReference type="NCBIfam" id="TIGR00157">
    <property type="entry name" value="ribosome small subunit-dependent GTPase A"/>
    <property type="match status" value="1"/>
</dbReference>
<keyword evidence="15" id="KW-1185">Reference proteome</keyword>
<keyword evidence="5 10" id="KW-0547">Nucleotide-binding</keyword>
<dbReference type="GO" id="GO:0042274">
    <property type="term" value="P:ribosomal small subunit biogenesis"/>
    <property type="evidence" value="ECO:0007669"/>
    <property type="project" value="UniProtKB-UniRule"/>
</dbReference>
<evidence type="ECO:0000256" key="2">
    <source>
        <dbReference type="ARBA" id="ARBA00022517"/>
    </source>
</evidence>
<dbReference type="GO" id="GO:0005525">
    <property type="term" value="F:GTP binding"/>
    <property type="evidence" value="ECO:0007669"/>
    <property type="project" value="UniProtKB-UniRule"/>
</dbReference>
<feature type="domain" description="EngC GTPase" evidence="12">
    <location>
        <begin position="111"/>
        <end position="259"/>
    </location>
</feature>
<dbReference type="EMBL" id="CP023344">
    <property type="protein sequence ID" value="ATC65380.1"/>
    <property type="molecule type" value="Genomic_DNA"/>
</dbReference>
<comment type="similarity">
    <text evidence="10">Belongs to the TRAFAC class YlqF/YawG GTPase family. RsgA subfamily.</text>
</comment>
<dbReference type="Pfam" id="PF03193">
    <property type="entry name" value="RsgA_GTPase"/>
    <property type="match status" value="1"/>
</dbReference>
<evidence type="ECO:0000256" key="9">
    <source>
        <dbReference type="ARBA" id="ARBA00023134"/>
    </source>
</evidence>
<accession>A0A290QDT8</accession>
<feature type="binding site" evidence="10">
    <location>
        <position position="291"/>
    </location>
    <ligand>
        <name>Zn(2+)</name>
        <dbReference type="ChEBI" id="CHEBI:29105"/>
    </ligand>
</feature>
<keyword evidence="7 10" id="KW-0862">Zinc</keyword>
<evidence type="ECO:0000256" key="5">
    <source>
        <dbReference type="ARBA" id="ARBA00022741"/>
    </source>
</evidence>
<dbReference type="GO" id="GO:0003924">
    <property type="term" value="F:GTPase activity"/>
    <property type="evidence" value="ECO:0007669"/>
    <property type="project" value="UniProtKB-UniRule"/>
</dbReference>
<dbReference type="SUPFAM" id="SSF52540">
    <property type="entry name" value="P-loop containing nucleoside triphosphate hydrolases"/>
    <property type="match status" value="1"/>
</dbReference>
<dbReference type="PROSITE" id="PS51721">
    <property type="entry name" value="G_CP"/>
    <property type="match status" value="1"/>
</dbReference>
<feature type="binding site" evidence="10">
    <location>
        <begin position="203"/>
        <end position="211"/>
    </location>
    <ligand>
        <name>GTP</name>
        <dbReference type="ChEBI" id="CHEBI:37565"/>
    </ligand>
</feature>
<evidence type="ECO:0000259" key="12">
    <source>
        <dbReference type="PROSITE" id="PS50936"/>
    </source>
</evidence>
<dbReference type="RefSeq" id="WP_096057010.1">
    <property type="nucleotide sequence ID" value="NZ_CP023344.1"/>
</dbReference>
<dbReference type="PANTHER" id="PTHR32120">
    <property type="entry name" value="SMALL RIBOSOMAL SUBUNIT BIOGENESIS GTPASE RSGA"/>
    <property type="match status" value="1"/>
</dbReference>
<protein>
    <recommendedName>
        <fullName evidence="10">Small ribosomal subunit biogenesis GTPase RsgA</fullName>
        <ecNumber evidence="10">3.6.1.-</ecNumber>
    </recommendedName>
</protein>
<evidence type="ECO:0000313" key="15">
    <source>
        <dbReference type="Proteomes" id="UP000217265"/>
    </source>
</evidence>
<evidence type="ECO:0000256" key="10">
    <source>
        <dbReference type="HAMAP-Rule" id="MF_01820"/>
    </source>
</evidence>
<evidence type="ECO:0000256" key="1">
    <source>
        <dbReference type="ARBA" id="ARBA00022490"/>
    </source>
</evidence>
<sequence>MTLADYGWTEALALSFAPHAAAGLEPARVVCELRRNFYAVQLESGEVLAECGGGFFHVAKKADQFPAVGDWVGVKQRAGELRADLHVVLPRKTKFSRRASGSEEIEQIVAANIDTVFLVSGLDQNFNPKRIQRFLVAAKESGAEAVILLNKSDVCDDADEVREEIAELVPGVPIHVTSTVTRKGLKALGTTYVQPGRTLAFIGSSGVGKSSLINALVKDEALPTGEVREKDSKGRHTTTRRELVITPSGALVIDTPGMRELQLWKVDDGVEDAFADIKALALRCRFTDCGHTNEPGCAVLAALKSGELMAQRFESYRKLKAEKVASKPALKKPSALASKPGWNKKNEGAKPFRHRFHSED</sequence>
<dbReference type="AlphaFoldDB" id="A0A290QDT8"/>
<feature type="binding site" evidence="10">
    <location>
        <position position="289"/>
    </location>
    <ligand>
        <name>Zn(2+)</name>
        <dbReference type="ChEBI" id="CHEBI:29105"/>
    </ligand>
</feature>
<dbReference type="PANTHER" id="PTHR32120:SF10">
    <property type="entry name" value="SMALL RIBOSOMAL SUBUNIT BIOGENESIS GTPASE RSGA"/>
    <property type="match status" value="1"/>
</dbReference>
<keyword evidence="2 10" id="KW-0690">Ribosome biogenesis</keyword>
<dbReference type="Gene3D" id="1.10.40.50">
    <property type="entry name" value="Probable gtpase engc, domain 3"/>
    <property type="match status" value="1"/>
</dbReference>
<keyword evidence="1 10" id="KW-0963">Cytoplasm</keyword>
<dbReference type="CDD" id="cd01854">
    <property type="entry name" value="YjeQ_EngC"/>
    <property type="match status" value="1"/>
</dbReference>
<dbReference type="PROSITE" id="PS50936">
    <property type="entry name" value="ENGC_GTPASE"/>
    <property type="match status" value="1"/>
</dbReference>
<evidence type="ECO:0000256" key="3">
    <source>
        <dbReference type="ARBA" id="ARBA00022723"/>
    </source>
</evidence>
<feature type="binding site" evidence="10">
    <location>
        <position position="297"/>
    </location>
    <ligand>
        <name>Zn(2+)</name>
        <dbReference type="ChEBI" id="CHEBI:29105"/>
    </ligand>
</feature>
<evidence type="ECO:0000256" key="8">
    <source>
        <dbReference type="ARBA" id="ARBA00022884"/>
    </source>
</evidence>
<dbReference type="InterPro" id="IPR027417">
    <property type="entry name" value="P-loop_NTPase"/>
</dbReference>
<feature type="region of interest" description="Disordered" evidence="11">
    <location>
        <begin position="324"/>
        <end position="360"/>
    </location>
</feature>
<dbReference type="InterPro" id="IPR010914">
    <property type="entry name" value="RsgA_GTPase_dom"/>
</dbReference>
<evidence type="ECO:0000256" key="6">
    <source>
        <dbReference type="ARBA" id="ARBA00022801"/>
    </source>
</evidence>
<dbReference type="Gene3D" id="3.40.50.300">
    <property type="entry name" value="P-loop containing nucleotide triphosphate hydrolases"/>
    <property type="match status" value="1"/>
</dbReference>
<dbReference type="InterPro" id="IPR030378">
    <property type="entry name" value="G_CP_dom"/>
</dbReference>
<dbReference type="GO" id="GO:0046872">
    <property type="term" value="F:metal ion binding"/>
    <property type="evidence" value="ECO:0007669"/>
    <property type="project" value="UniProtKB-KW"/>
</dbReference>